<comment type="caution">
    <text evidence="1">The sequence shown here is derived from an EMBL/GenBank/DDBJ whole genome shotgun (WGS) entry which is preliminary data.</text>
</comment>
<reference evidence="1" key="1">
    <citation type="submission" date="2020-05" db="EMBL/GenBank/DDBJ databases">
        <title>Large-scale comparative analyses of tick genomes elucidate their genetic diversity and vector capacities.</title>
        <authorList>
            <person name="Jia N."/>
            <person name="Wang J."/>
            <person name="Shi W."/>
            <person name="Du L."/>
            <person name="Sun Y."/>
            <person name="Zhan W."/>
            <person name="Jiang J."/>
            <person name="Wang Q."/>
            <person name="Zhang B."/>
            <person name="Ji P."/>
            <person name="Sakyi L.B."/>
            <person name="Cui X."/>
            <person name="Yuan T."/>
            <person name="Jiang B."/>
            <person name="Yang W."/>
            <person name="Lam T.T.-Y."/>
            <person name="Chang Q."/>
            <person name="Ding S."/>
            <person name="Wang X."/>
            <person name="Zhu J."/>
            <person name="Ruan X."/>
            <person name="Zhao L."/>
            <person name="Wei J."/>
            <person name="Que T."/>
            <person name="Du C."/>
            <person name="Cheng J."/>
            <person name="Dai P."/>
            <person name="Han X."/>
            <person name="Huang E."/>
            <person name="Gao Y."/>
            <person name="Liu J."/>
            <person name="Shao H."/>
            <person name="Ye R."/>
            <person name="Li L."/>
            <person name="Wei W."/>
            <person name="Wang X."/>
            <person name="Wang C."/>
            <person name="Yang T."/>
            <person name="Huo Q."/>
            <person name="Li W."/>
            <person name="Guo W."/>
            <person name="Chen H."/>
            <person name="Zhou L."/>
            <person name="Ni X."/>
            <person name="Tian J."/>
            <person name="Zhou Y."/>
            <person name="Sheng Y."/>
            <person name="Liu T."/>
            <person name="Pan Y."/>
            <person name="Xia L."/>
            <person name="Li J."/>
            <person name="Zhao F."/>
            <person name="Cao W."/>
        </authorList>
    </citation>
    <scope>NUCLEOTIDE SEQUENCE</scope>
    <source>
        <strain evidence="1">Hyas-2018</strain>
    </source>
</reference>
<gene>
    <name evidence="1" type="ORF">HPB50_008509</name>
</gene>
<proteinExistence type="predicted"/>
<evidence type="ECO:0000313" key="1">
    <source>
        <dbReference type="EMBL" id="KAH6940831.1"/>
    </source>
</evidence>
<dbReference type="EMBL" id="CM023491">
    <property type="protein sequence ID" value="KAH6940831.1"/>
    <property type="molecule type" value="Genomic_DNA"/>
</dbReference>
<keyword evidence="2" id="KW-1185">Reference proteome</keyword>
<evidence type="ECO:0000313" key="2">
    <source>
        <dbReference type="Proteomes" id="UP000821845"/>
    </source>
</evidence>
<organism evidence="1 2">
    <name type="scientific">Hyalomma asiaticum</name>
    <name type="common">Tick</name>
    <dbReference type="NCBI Taxonomy" id="266040"/>
    <lineage>
        <taxon>Eukaryota</taxon>
        <taxon>Metazoa</taxon>
        <taxon>Ecdysozoa</taxon>
        <taxon>Arthropoda</taxon>
        <taxon>Chelicerata</taxon>
        <taxon>Arachnida</taxon>
        <taxon>Acari</taxon>
        <taxon>Parasitiformes</taxon>
        <taxon>Ixodida</taxon>
        <taxon>Ixodoidea</taxon>
        <taxon>Ixodidae</taxon>
        <taxon>Hyalomminae</taxon>
        <taxon>Hyalomma</taxon>
    </lineage>
</organism>
<accession>A0ACB7T0U1</accession>
<dbReference type="Proteomes" id="UP000821845">
    <property type="component" value="Chromosome 11"/>
</dbReference>
<protein>
    <submittedName>
        <fullName evidence="1">Uncharacterized protein</fullName>
    </submittedName>
</protein>
<sequence>MRSERPGAHKEKQRRPPHIAREKERLHYTTDDDDAAAANVQQAQCDAHERTIIAAREGRRQPGKRKKMHERCASEASYAGREGLLRTVRAKEQKEKKKKGSGSRDSSGDLKSEPGG</sequence>
<name>A0ACB7T0U1_HYAAI</name>